<organism evidence="7 8">
    <name type="scientific">Sorangium cellulosum</name>
    <name type="common">Polyangium cellulosum</name>
    <dbReference type="NCBI Taxonomy" id="56"/>
    <lineage>
        <taxon>Bacteria</taxon>
        <taxon>Pseudomonadati</taxon>
        <taxon>Myxococcota</taxon>
        <taxon>Polyangia</taxon>
        <taxon>Polyangiales</taxon>
        <taxon>Polyangiaceae</taxon>
        <taxon>Sorangium</taxon>
    </lineage>
</organism>
<dbReference type="Proteomes" id="UP000238348">
    <property type="component" value="Chromosome"/>
</dbReference>
<dbReference type="GO" id="GO:0046983">
    <property type="term" value="F:protein dimerization activity"/>
    <property type="evidence" value="ECO:0007669"/>
    <property type="project" value="InterPro"/>
</dbReference>
<keyword evidence="3" id="KW-0949">S-adenosyl-L-methionine</keyword>
<dbReference type="PANTHER" id="PTHR43712:SF2">
    <property type="entry name" value="O-METHYLTRANSFERASE CICE"/>
    <property type="match status" value="1"/>
</dbReference>
<dbReference type="PROSITE" id="PS51683">
    <property type="entry name" value="SAM_OMT_II"/>
    <property type="match status" value="1"/>
</dbReference>
<dbReference type="Pfam" id="PF08100">
    <property type="entry name" value="Dimerisation"/>
    <property type="match status" value="1"/>
</dbReference>
<evidence type="ECO:0000259" key="5">
    <source>
        <dbReference type="Pfam" id="PF00891"/>
    </source>
</evidence>
<name>A0A2L0F008_SORCE</name>
<dbReference type="InterPro" id="IPR036390">
    <property type="entry name" value="WH_DNA-bd_sf"/>
</dbReference>
<dbReference type="SUPFAM" id="SSF53335">
    <property type="entry name" value="S-adenosyl-L-methionine-dependent methyltransferases"/>
    <property type="match status" value="1"/>
</dbReference>
<evidence type="ECO:0000313" key="7">
    <source>
        <dbReference type="EMBL" id="AUX44866.1"/>
    </source>
</evidence>
<dbReference type="PANTHER" id="PTHR43712">
    <property type="entry name" value="PUTATIVE (AFU_ORTHOLOGUE AFUA_4G14580)-RELATED"/>
    <property type="match status" value="1"/>
</dbReference>
<dbReference type="InterPro" id="IPR012967">
    <property type="entry name" value="COMT_dimerisation"/>
</dbReference>
<dbReference type="Gene3D" id="1.10.10.10">
    <property type="entry name" value="Winged helix-like DNA-binding domain superfamily/Winged helix DNA-binding domain"/>
    <property type="match status" value="1"/>
</dbReference>
<evidence type="ECO:0000259" key="6">
    <source>
        <dbReference type="Pfam" id="PF08100"/>
    </source>
</evidence>
<dbReference type="InterPro" id="IPR029063">
    <property type="entry name" value="SAM-dependent_MTases_sf"/>
</dbReference>
<dbReference type="GO" id="GO:0008171">
    <property type="term" value="F:O-methyltransferase activity"/>
    <property type="evidence" value="ECO:0007669"/>
    <property type="project" value="InterPro"/>
</dbReference>
<dbReference type="InterPro" id="IPR016461">
    <property type="entry name" value="COMT-like"/>
</dbReference>
<gene>
    <name evidence="7" type="ORF">SOCE26_063360</name>
</gene>
<dbReference type="Pfam" id="PF00891">
    <property type="entry name" value="Methyltransf_2"/>
    <property type="match status" value="1"/>
</dbReference>
<keyword evidence="1 7" id="KW-0489">Methyltransferase</keyword>
<evidence type="ECO:0000256" key="3">
    <source>
        <dbReference type="ARBA" id="ARBA00022691"/>
    </source>
</evidence>
<dbReference type="SUPFAM" id="SSF46785">
    <property type="entry name" value="Winged helix' DNA-binding domain"/>
    <property type="match status" value="1"/>
</dbReference>
<evidence type="ECO:0000256" key="4">
    <source>
        <dbReference type="PIRSR" id="PIRSR005739-1"/>
    </source>
</evidence>
<proteinExistence type="predicted"/>
<dbReference type="InterPro" id="IPR001077">
    <property type="entry name" value="COMT_C"/>
</dbReference>
<sequence>MSAATTMSTATTVSTATTMVRMLTAYWVSRALYTAAKLGVADAVRQLGDGAAVPVEQIARQIAVHPSALRRLLRALASAGVFREEGGPDGPRYGLSPLAEHLLSDAPCSLRNAALMYGEEMSLAWHDLPSAMKDELPSWDRALGADHFGYYQQHPGPARIFDEAMKELGRAMYSDDAIASSYDFIGALGRGATVVDVGGGLGRLLACILQRDVSLQGILFDLPHVIDGARRFHEGSPGAAPVAARPEHLSRLSFEAGNFFERVPGAADAYVLKRILHDWPDDRCRTLLANIARVMKPSGRVLVVEALIPSGSEDHFGKWLDLNMMVVTGGRERTEEEFAALFEGAGLELAGVFRSPTALSVIEATKRACPARGA</sequence>
<evidence type="ECO:0000256" key="2">
    <source>
        <dbReference type="ARBA" id="ARBA00022679"/>
    </source>
</evidence>
<reference evidence="7 8" key="1">
    <citation type="submission" date="2015-09" db="EMBL/GenBank/DDBJ databases">
        <title>Sorangium comparison.</title>
        <authorList>
            <person name="Zaburannyi N."/>
            <person name="Bunk B."/>
            <person name="Overmann J."/>
            <person name="Mueller R."/>
        </authorList>
    </citation>
    <scope>NUCLEOTIDE SEQUENCE [LARGE SCALE GENOMIC DNA]</scope>
    <source>
        <strain evidence="7 8">So ce26</strain>
    </source>
</reference>
<evidence type="ECO:0000256" key="1">
    <source>
        <dbReference type="ARBA" id="ARBA00022603"/>
    </source>
</evidence>
<keyword evidence="2 7" id="KW-0808">Transferase</keyword>
<accession>A0A2L0F008</accession>
<feature type="domain" description="O-methyltransferase C-terminal" evidence="5">
    <location>
        <begin position="125"/>
        <end position="347"/>
    </location>
</feature>
<dbReference type="EMBL" id="CP012673">
    <property type="protein sequence ID" value="AUX44866.1"/>
    <property type="molecule type" value="Genomic_DNA"/>
</dbReference>
<protein>
    <submittedName>
        <fullName evidence="7">Hydroxyneurosporene-O-methyltransferase</fullName>
    </submittedName>
</protein>
<feature type="domain" description="O-methyltransferase dimerisation" evidence="6">
    <location>
        <begin position="21"/>
        <end position="104"/>
    </location>
</feature>
<dbReference type="AlphaFoldDB" id="A0A2L0F008"/>
<dbReference type="InterPro" id="IPR036388">
    <property type="entry name" value="WH-like_DNA-bd_sf"/>
</dbReference>
<dbReference type="GO" id="GO:0032259">
    <property type="term" value="P:methylation"/>
    <property type="evidence" value="ECO:0007669"/>
    <property type="project" value="UniProtKB-KW"/>
</dbReference>
<feature type="active site" description="Proton acceptor" evidence="4">
    <location>
        <position position="277"/>
    </location>
</feature>
<dbReference type="PIRSF" id="PIRSF005739">
    <property type="entry name" value="O-mtase"/>
    <property type="match status" value="1"/>
</dbReference>
<dbReference type="Gene3D" id="3.40.50.150">
    <property type="entry name" value="Vaccinia Virus protein VP39"/>
    <property type="match status" value="1"/>
</dbReference>
<evidence type="ECO:0000313" key="8">
    <source>
        <dbReference type="Proteomes" id="UP000238348"/>
    </source>
</evidence>